<dbReference type="OrthoDB" id="9799824at2"/>
<organism evidence="1 2">
    <name type="scientific">Mucilaginibacter paludis DSM 18603</name>
    <dbReference type="NCBI Taxonomy" id="714943"/>
    <lineage>
        <taxon>Bacteria</taxon>
        <taxon>Pseudomonadati</taxon>
        <taxon>Bacteroidota</taxon>
        <taxon>Sphingobacteriia</taxon>
        <taxon>Sphingobacteriales</taxon>
        <taxon>Sphingobacteriaceae</taxon>
        <taxon>Mucilaginibacter</taxon>
    </lineage>
</organism>
<evidence type="ECO:0008006" key="3">
    <source>
        <dbReference type="Google" id="ProtNLM"/>
    </source>
</evidence>
<dbReference type="Proteomes" id="UP000002774">
    <property type="component" value="Chromosome"/>
</dbReference>
<keyword evidence="2" id="KW-1185">Reference proteome</keyword>
<reference evidence="1" key="1">
    <citation type="submission" date="2011-09" db="EMBL/GenBank/DDBJ databases">
        <title>The permanent draft genome of Mucilaginibacter paludis DSM 18603.</title>
        <authorList>
            <consortium name="US DOE Joint Genome Institute (JGI-PGF)"/>
            <person name="Lucas S."/>
            <person name="Han J."/>
            <person name="Lapidus A."/>
            <person name="Bruce D."/>
            <person name="Goodwin L."/>
            <person name="Pitluck S."/>
            <person name="Peters L."/>
            <person name="Kyrpides N."/>
            <person name="Mavromatis K."/>
            <person name="Ivanova N."/>
            <person name="Mikhailova N."/>
            <person name="Held B."/>
            <person name="Detter J.C."/>
            <person name="Tapia R."/>
            <person name="Han C."/>
            <person name="Land M."/>
            <person name="Hauser L."/>
            <person name="Markowitz V."/>
            <person name="Cheng J.-F."/>
            <person name="Hugenholtz P."/>
            <person name="Woyke T."/>
            <person name="Wu D."/>
            <person name="Tindall B."/>
            <person name="Brambilla E."/>
            <person name="Klenk H.-P."/>
            <person name="Eisen J.A."/>
        </authorList>
    </citation>
    <scope>NUCLEOTIDE SEQUENCE [LARGE SCALE GENOMIC DNA]</scope>
    <source>
        <strain evidence="1">DSM 18603</strain>
    </source>
</reference>
<dbReference type="EMBL" id="CM001403">
    <property type="protein sequence ID" value="EHQ28496.1"/>
    <property type="molecule type" value="Genomic_DNA"/>
</dbReference>
<evidence type="ECO:0000313" key="2">
    <source>
        <dbReference type="Proteomes" id="UP000002774"/>
    </source>
</evidence>
<accession>H1Y2V1</accession>
<proteinExistence type="predicted"/>
<gene>
    <name evidence="1" type="ORF">Mucpa_4406</name>
</gene>
<protein>
    <recommendedName>
        <fullName evidence="3">PIN domain-containing protein</fullName>
    </recommendedName>
</protein>
<dbReference type="HOGENOM" id="CLU_119411_1_0_10"/>
<dbReference type="InterPro" id="IPR029060">
    <property type="entry name" value="PIN-like_dom_sf"/>
</dbReference>
<dbReference type="RefSeq" id="WP_008509351.1">
    <property type="nucleotide sequence ID" value="NZ_CM001403.1"/>
</dbReference>
<dbReference type="SUPFAM" id="SSF88723">
    <property type="entry name" value="PIN domain-like"/>
    <property type="match status" value="1"/>
</dbReference>
<sequence length="154" mass="18033">MKQRIYIDTSVVGGYFDEEFKEATFALFQRFVNDEVIFVVSELLELELIRAPKNVRELLYNYSTDKFERIELTEEAIRLANIYVEEKVVGKTSLEDCRHIALATIYKVDVLASWNFKHIVNLDRIKGYNSVNLKLGYHMIEIRSPKDLINYGTD</sequence>
<name>H1Y2V1_9SPHI</name>
<dbReference type="AlphaFoldDB" id="H1Y2V1"/>
<dbReference type="STRING" id="714943.Mucpa_4406"/>
<evidence type="ECO:0000313" key="1">
    <source>
        <dbReference type="EMBL" id="EHQ28496.1"/>
    </source>
</evidence>
<dbReference type="eggNOG" id="COG1848">
    <property type="taxonomic scope" value="Bacteria"/>
</dbReference>